<organism evidence="6">
    <name type="scientific">Manihot esculenta</name>
    <name type="common">Cassava</name>
    <name type="synonym">Jatropha manihot</name>
    <dbReference type="NCBI Taxonomy" id="3983"/>
    <lineage>
        <taxon>Eukaryota</taxon>
        <taxon>Viridiplantae</taxon>
        <taxon>Streptophyta</taxon>
        <taxon>Embryophyta</taxon>
        <taxon>Tracheophyta</taxon>
        <taxon>Spermatophyta</taxon>
        <taxon>Magnoliopsida</taxon>
        <taxon>eudicotyledons</taxon>
        <taxon>Gunneridae</taxon>
        <taxon>Pentapetalae</taxon>
        <taxon>rosids</taxon>
        <taxon>fabids</taxon>
        <taxon>Malpighiales</taxon>
        <taxon>Euphorbiaceae</taxon>
        <taxon>Crotonoideae</taxon>
        <taxon>Manihoteae</taxon>
        <taxon>Manihot</taxon>
    </lineage>
</organism>
<gene>
    <name evidence="6" type="ORF">MANES_09G146400</name>
</gene>
<evidence type="ECO:0000259" key="5">
    <source>
        <dbReference type="PROSITE" id="PS50927"/>
    </source>
</evidence>
<dbReference type="Pfam" id="PF08276">
    <property type="entry name" value="PAN_2"/>
    <property type="match status" value="1"/>
</dbReference>
<dbReference type="InterPro" id="IPR001480">
    <property type="entry name" value="Bulb-type_lectin_dom"/>
</dbReference>
<dbReference type="GO" id="GO:0048544">
    <property type="term" value="P:recognition of pollen"/>
    <property type="evidence" value="ECO:0007669"/>
    <property type="project" value="InterPro"/>
</dbReference>
<evidence type="ECO:0000256" key="1">
    <source>
        <dbReference type="ARBA" id="ARBA00022729"/>
    </source>
</evidence>
<keyword evidence="3" id="KW-0325">Glycoprotein</keyword>
<dbReference type="SUPFAM" id="SSF51110">
    <property type="entry name" value="alpha-D-mannose-specific plant lectins"/>
    <property type="match status" value="1"/>
</dbReference>
<protein>
    <recommendedName>
        <fullName evidence="5">Bulb-type lectin domain-containing protein</fullName>
    </recommendedName>
</protein>
<dbReference type="InterPro" id="IPR003609">
    <property type="entry name" value="Pan_app"/>
</dbReference>
<sequence length="409" mass="45683">MASASFILFITVSCLFSLNCISHAETDTLKQGQMLRDWEQLVSASGVFRLGFFSPNRAQLGMLGPSGPRHLGIWFNYLPYFSVWVANRVDPVPDSSGALTIDGDGKLKILYQGGLPIVINPNMAVKASGANNITATLLDSGNLVIQQVDSSGNAGRVLWQSFDYPHNVLLPGMKIGMNLKTGQNWSLTSWLSEKVPAPGAFRLDLDPSGVNQLLVRRRDDVYWSSGVWKNGSFESAPELTKRNDIYEFSFVANDEEKYFSYSVKNKSVLSKWDLDTLGQITTLTLEMSVNSTTYTFESTSPCQYSSKNSTAVCLSEPPIKCRNGSEIFVPKRGYIDYNDYYWYYDSDMNTGLSDCHAKCWKNCTCVAYKSLSSDETGCRFWSKGAKFNPDDYSEFVYLLTRENSKGNLV</sequence>
<dbReference type="Pfam" id="PF00954">
    <property type="entry name" value="S_locus_glycop"/>
    <property type="match status" value="1"/>
</dbReference>
<dbReference type="PANTHER" id="PTHR32444">
    <property type="entry name" value="BULB-TYPE LECTIN DOMAIN-CONTAINING PROTEIN"/>
    <property type="match status" value="1"/>
</dbReference>
<dbReference type="CDD" id="cd00028">
    <property type="entry name" value="B_lectin"/>
    <property type="match status" value="1"/>
</dbReference>
<dbReference type="OrthoDB" id="1936886at2759"/>
<dbReference type="PANTHER" id="PTHR32444:SF128">
    <property type="entry name" value="CURCULIN-LIKE (MANNOSE-BINDING) LECTIN FAMILY PROTEIN"/>
    <property type="match status" value="1"/>
</dbReference>
<dbReference type="EMBL" id="CM004395">
    <property type="protein sequence ID" value="OAY42007.1"/>
    <property type="molecule type" value="Genomic_DNA"/>
</dbReference>
<feature type="signal peptide" evidence="4">
    <location>
        <begin position="1"/>
        <end position="24"/>
    </location>
</feature>
<dbReference type="InterPro" id="IPR036426">
    <property type="entry name" value="Bulb-type_lectin_dom_sf"/>
</dbReference>
<evidence type="ECO:0000256" key="3">
    <source>
        <dbReference type="ARBA" id="ARBA00023180"/>
    </source>
</evidence>
<dbReference type="STRING" id="3983.A0A2C9VAX0"/>
<proteinExistence type="predicted"/>
<feature type="chain" id="PRO_5012316250" description="Bulb-type lectin domain-containing protein" evidence="4">
    <location>
        <begin position="25"/>
        <end position="409"/>
    </location>
</feature>
<dbReference type="AlphaFoldDB" id="A0A2C9VAX0"/>
<dbReference type="Pfam" id="PF01453">
    <property type="entry name" value="B_lectin"/>
    <property type="match status" value="1"/>
</dbReference>
<dbReference type="SMART" id="SM00108">
    <property type="entry name" value="B_lectin"/>
    <property type="match status" value="1"/>
</dbReference>
<dbReference type="Gene3D" id="2.90.10.10">
    <property type="entry name" value="Bulb-type lectin domain"/>
    <property type="match status" value="1"/>
</dbReference>
<keyword evidence="2" id="KW-1015">Disulfide bond</keyword>
<dbReference type="PROSITE" id="PS50927">
    <property type="entry name" value="BULB_LECTIN"/>
    <property type="match status" value="1"/>
</dbReference>
<dbReference type="InterPro" id="IPR000858">
    <property type="entry name" value="S_locus_glycoprot_dom"/>
</dbReference>
<keyword evidence="1 4" id="KW-0732">Signal</keyword>
<evidence type="ECO:0000313" key="6">
    <source>
        <dbReference type="EMBL" id="OAY42007.1"/>
    </source>
</evidence>
<evidence type="ECO:0000256" key="4">
    <source>
        <dbReference type="SAM" id="SignalP"/>
    </source>
</evidence>
<accession>A0A2C9VAX0</accession>
<name>A0A2C9VAX0_MANES</name>
<reference evidence="6" key="1">
    <citation type="submission" date="2016-02" db="EMBL/GenBank/DDBJ databases">
        <title>WGS assembly of Manihot esculenta.</title>
        <authorList>
            <person name="Bredeson J.V."/>
            <person name="Prochnik S.E."/>
            <person name="Lyons J.B."/>
            <person name="Schmutz J."/>
            <person name="Grimwood J."/>
            <person name="Vrebalov J."/>
            <person name="Bart R.S."/>
            <person name="Amuge T."/>
            <person name="Ferguson M.E."/>
            <person name="Green R."/>
            <person name="Putnam N."/>
            <person name="Stites J."/>
            <person name="Rounsley S."/>
            <person name="Rokhsar D.S."/>
        </authorList>
    </citation>
    <scope>NUCLEOTIDE SEQUENCE [LARGE SCALE GENOMIC DNA]</scope>
    <source>
        <tissue evidence="6">Leaf</tissue>
    </source>
</reference>
<evidence type="ECO:0000256" key="2">
    <source>
        <dbReference type="ARBA" id="ARBA00023157"/>
    </source>
</evidence>
<feature type="domain" description="Bulb-type lectin" evidence="5">
    <location>
        <begin position="26"/>
        <end position="158"/>
    </location>
</feature>